<dbReference type="RefSeq" id="WP_016396378.1">
    <property type="nucleotide sequence ID" value="NZ_BJLO01000006.1"/>
</dbReference>
<name>A0A061C5R1_LACDL</name>
<reference evidence="2" key="1">
    <citation type="submission" date="2018-07" db="EMBL/GenBank/DDBJ databases">
        <authorList>
            <person name="Somerville V."/>
        </authorList>
    </citation>
    <scope>NUCLEOTIDE SEQUENCE</scope>
    <source>
        <strain evidence="2">NWC_2_2</strain>
    </source>
</reference>
<dbReference type="InterPro" id="IPR036291">
    <property type="entry name" value="NAD(P)-bd_dom_sf"/>
</dbReference>
<dbReference type="PANTHER" id="PTHR15020:SF50">
    <property type="entry name" value="UPF0659 PROTEIN YMR090W"/>
    <property type="match status" value="1"/>
</dbReference>
<dbReference type="SUPFAM" id="SSF51735">
    <property type="entry name" value="NAD(P)-binding Rossmann-fold domains"/>
    <property type="match status" value="1"/>
</dbReference>
<dbReference type="Gene3D" id="3.40.50.720">
    <property type="entry name" value="NAD(P)-binding Rossmann-like Domain"/>
    <property type="match status" value="1"/>
</dbReference>
<feature type="domain" description="NAD(P)-binding" evidence="1">
    <location>
        <begin position="10"/>
        <end position="195"/>
    </location>
</feature>
<evidence type="ECO:0000313" key="2">
    <source>
        <dbReference type="EMBL" id="AZA16468.1"/>
    </source>
</evidence>
<evidence type="ECO:0000259" key="1">
    <source>
        <dbReference type="Pfam" id="PF13460"/>
    </source>
</evidence>
<dbReference type="EMBL" id="CP031023">
    <property type="protein sequence ID" value="AZA16468.1"/>
    <property type="molecule type" value="Genomic_DNA"/>
</dbReference>
<dbReference type="OrthoDB" id="9803892at2"/>
<proteinExistence type="predicted"/>
<reference evidence="3 4" key="2">
    <citation type="submission" date="2021-12" db="EMBL/GenBank/DDBJ databases">
        <title>Antimicrobial susceptibility of Lactobacillus delbrueckii subsp. lactis obtained from milk products and other habitats.</title>
        <authorList>
            <person name="Shani N."/>
        </authorList>
    </citation>
    <scope>NUCLEOTIDE SEQUENCE [LARGE SCALE GENOMIC DNA]</scope>
    <source>
        <strain evidence="3 4">FAM 21755</strain>
    </source>
</reference>
<dbReference type="Proteomes" id="UP001200334">
    <property type="component" value="Unassembled WGS sequence"/>
</dbReference>
<dbReference type="AlphaFoldDB" id="A0A061C5R1"/>
<evidence type="ECO:0000313" key="4">
    <source>
        <dbReference type="Proteomes" id="UP001200334"/>
    </source>
</evidence>
<dbReference type="PANTHER" id="PTHR15020">
    <property type="entry name" value="FLAVIN REDUCTASE-RELATED"/>
    <property type="match status" value="1"/>
</dbReference>
<gene>
    <name evidence="2" type="ORF">DQL93_08195</name>
    <name evidence="3" type="ORF">LOB85_10120</name>
</gene>
<sequence>MKKYVILHPTGRISRLVIKHLLADPQFSDVELELLTQRPELLADLAKGDRIKLTEGAATDLDKILAVTKDADLVFLGKVDDKKFTVISKNLVKASQENGFDRVIELSLAGLYYEIPGEFGTWVDEWVGSGRFLPAREAAHRLEEADLDYTLIRMPALTDWPDVKYSLTGRYDEFVGTSVSRASVADLVLKIMADPSQYSQASVGISQPETAGYVRPVY</sequence>
<dbReference type="Pfam" id="PF13460">
    <property type="entry name" value="NAD_binding_10"/>
    <property type="match status" value="1"/>
</dbReference>
<dbReference type="InterPro" id="IPR016040">
    <property type="entry name" value="NAD(P)-bd_dom"/>
</dbReference>
<dbReference type="EMBL" id="JAJNUY010000082">
    <property type="protein sequence ID" value="MCD5564407.1"/>
    <property type="molecule type" value="Genomic_DNA"/>
</dbReference>
<evidence type="ECO:0000313" key="3">
    <source>
        <dbReference type="EMBL" id="MCD5564407.1"/>
    </source>
</evidence>
<accession>A0A061C5R1</accession>
<protein>
    <submittedName>
        <fullName evidence="3">NAD(P)H-binding protein</fullName>
    </submittedName>
    <submittedName>
        <fullName evidence="2">Saccharopine dehydrogenase</fullName>
    </submittedName>
</protein>
<organism evidence="2">
    <name type="scientific">Lactobacillus delbrueckii subsp. lactis</name>
    <dbReference type="NCBI Taxonomy" id="29397"/>
    <lineage>
        <taxon>Bacteria</taxon>
        <taxon>Bacillati</taxon>
        <taxon>Bacillota</taxon>
        <taxon>Bacilli</taxon>
        <taxon>Lactobacillales</taxon>
        <taxon>Lactobacillaceae</taxon>
        <taxon>Lactobacillus</taxon>
    </lineage>
</organism>